<dbReference type="PANTHER" id="PTHR11660:SF57">
    <property type="entry name" value="SOLUTE CARRIER FAMILY 40 MEMBER"/>
    <property type="match status" value="1"/>
</dbReference>
<name>J5RH61_TRIAS</name>
<feature type="transmembrane region" description="Helical" evidence="7">
    <location>
        <begin position="209"/>
        <end position="235"/>
    </location>
</feature>
<dbReference type="Pfam" id="PF06963">
    <property type="entry name" value="FPN1"/>
    <property type="match status" value="1"/>
</dbReference>
<feature type="transmembrane region" description="Helical" evidence="7">
    <location>
        <begin position="136"/>
        <end position="156"/>
    </location>
</feature>
<keyword evidence="7" id="KW-0406">Ion transport</keyword>
<keyword evidence="5 7" id="KW-1133">Transmembrane helix</keyword>
<dbReference type="OrthoDB" id="648861at2759"/>
<feature type="transmembrane region" description="Helical" evidence="7">
    <location>
        <begin position="384"/>
        <end position="404"/>
    </location>
</feature>
<evidence type="ECO:0000313" key="10">
    <source>
        <dbReference type="Proteomes" id="UP000002748"/>
    </source>
</evidence>
<keyword evidence="4 7" id="KW-0812">Transmembrane</keyword>
<evidence type="ECO:0000256" key="7">
    <source>
        <dbReference type="RuleBase" id="RU365065"/>
    </source>
</evidence>
<evidence type="ECO:0000256" key="2">
    <source>
        <dbReference type="ARBA" id="ARBA00006279"/>
    </source>
</evidence>
<dbReference type="GeneID" id="25986585"/>
<feature type="transmembrane region" description="Helical" evidence="7">
    <location>
        <begin position="177"/>
        <end position="194"/>
    </location>
</feature>
<comment type="similarity">
    <text evidence="2 7">Belongs to the ferroportin (FP) (TC 2.A.100) family. SLC40A subfamily.</text>
</comment>
<dbReference type="GO" id="GO:0005381">
    <property type="term" value="F:iron ion transmembrane transporter activity"/>
    <property type="evidence" value="ECO:0007669"/>
    <property type="project" value="UniProtKB-UniRule"/>
</dbReference>
<feature type="transmembrane region" description="Helical" evidence="7">
    <location>
        <begin position="416"/>
        <end position="433"/>
    </location>
</feature>
<feature type="transmembrane region" description="Helical" evidence="7">
    <location>
        <begin position="342"/>
        <end position="364"/>
    </location>
</feature>
<evidence type="ECO:0000256" key="6">
    <source>
        <dbReference type="ARBA" id="ARBA00023136"/>
    </source>
</evidence>
<evidence type="ECO:0000313" key="9">
    <source>
        <dbReference type="EMBL" id="EJT52618.1"/>
    </source>
</evidence>
<dbReference type="VEuPathDB" id="FungiDB:A1Q1_03072"/>
<reference evidence="9 10" key="1">
    <citation type="journal article" date="2012" name="Eukaryot. Cell">
        <title>Draft genome sequence of CBS 2479, the standard type strain of Trichosporon asahii.</title>
        <authorList>
            <person name="Yang R.Y."/>
            <person name="Li H.T."/>
            <person name="Zhu H."/>
            <person name="Zhou G.P."/>
            <person name="Wang M."/>
            <person name="Wang L."/>
        </authorList>
    </citation>
    <scope>NUCLEOTIDE SEQUENCE [LARGE SCALE GENOMIC DNA]</scope>
    <source>
        <strain evidence="10">ATCC 90039 / CBS 2479 / JCM 2466 / KCTC 7840 / NCYC 2677 / UAMH 7654</strain>
    </source>
</reference>
<comment type="subcellular location">
    <subcellularLocation>
        <location evidence="1 7">Membrane</location>
        <topology evidence="1 7">Multi-pass membrane protein</topology>
    </subcellularLocation>
</comment>
<feature type="transmembrane region" description="Helical" evidence="7">
    <location>
        <begin position="515"/>
        <end position="535"/>
    </location>
</feature>
<keyword evidence="6 7" id="KW-0472">Membrane</keyword>
<dbReference type="EMBL" id="ALBS01000021">
    <property type="protein sequence ID" value="EJT52618.1"/>
    <property type="molecule type" value="Genomic_DNA"/>
</dbReference>
<gene>
    <name evidence="9" type="ORF">A1Q1_03072</name>
</gene>
<dbReference type="GO" id="GO:0016020">
    <property type="term" value="C:membrane"/>
    <property type="evidence" value="ECO:0007669"/>
    <property type="project" value="UniProtKB-SubCell"/>
</dbReference>
<keyword evidence="3 7" id="KW-0813">Transport</keyword>
<feature type="compositionally biased region" description="Basic and acidic residues" evidence="8">
    <location>
        <begin position="54"/>
        <end position="71"/>
    </location>
</feature>
<comment type="caution">
    <text evidence="9">The sequence shown here is derived from an EMBL/GenBank/DDBJ whole genome shotgun (WGS) entry which is preliminary data.</text>
</comment>
<evidence type="ECO:0000256" key="4">
    <source>
        <dbReference type="ARBA" id="ARBA00022692"/>
    </source>
</evidence>
<feature type="region of interest" description="Disordered" evidence="8">
    <location>
        <begin position="1"/>
        <end position="74"/>
    </location>
</feature>
<dbReference type="PANTHER" id="PTHR11660">
    <property type="entry name" value="SOLUTE CARRIER FAMILY 40 MEMBER"/>
    <property type="match status" value="1"/>
</dbReference>
<evidence type="ECO:0000256" key="5">
    <source>
        <dbReference type="ARBA" id="ARBA00022989"/>
    </source>
</evidence>
<proteinExistence type="inferred from homology"/>
<comment type="caution">
    <text evidence="7">Lacks conserved residue(s) required for the propagation of feature annotation.</text>
</comment>
<evidence type="ECO:0000256" key="1">
    <source>
        <dbReference type="ARBA" id="ARBA00004141"/>
    </source>
</evidence>
<organism evidence="9 10">
    <name type="scientific">Trichosporon asahii var. asahii (strain ATCC 90039 / CBS 2479 / JCM 2466 / KCTC 7840 / NBRC 103889/ NCYC 2677 / UAMH 7654)</name>
    <name type="common">Yeast</name>
    <dbReference type="NCBI Taxonomy" id="1186058"/>
    <lineage>
        <taxon>Eukaryota</taxon>
        <taxon>Fungi</taxon>
        <taxon>Dikarya</taxon>
        <taxon>Basidiomycota</taxon>
        <taxon>Agaricomycotina</taxon>
        <taxon>Tremellomycetes</taxon>
        <taxon>Trichosporonales</taxon>
        <taxon>Trichosporonaceae</taxon>
        <taxon>Trichosporon</taxon>
    </lineage>
</organism>
<evidence type="ECO:0000256" key="3">
    <source>
        <dbReference type="ARBA" id="ARBA00022448"/>
    </source>
</evidence>
<dbReference type="RefSeq" id="XP_014183637.1">
    <property type="nucleotide sequence ID" value="XM_014328162.1"/>
</dbReference>
<comment type="function">
    <text evidence="7">May be involved in iron transport and iron homeostasis.</text>
</comment>
<dbReference type="SUPFAM" id="SSF103473">
    <property type="entry name" value="MFS general substrate transporter"/>
    <property type="match status" value="1"/>
</dbReference>
<dbReference type="KEGG" id="tasa:A1Q1_03072"/>
<dbReference type="HOGENOM" id="CLU_020370_5_0_1"/>
<evidence type="ECO:0000256" key="8">
    <source>
        <dbReference type="SAM" id="MobiDB-lite"/>
    </source>
</evidence>
<accession>J5RH61</accession>
<feature type="transmembrane region" description="Helical" evidence="7">
    <location>
        <begin position="101"/>
        <end position="124"/>
    </location>
</feature>
<sequence length="551" mass="60210">MARPESEAPVLAPTPEATRQLRSERRHPAWTSGTSTDHTESTELSVFTSGHASPHSDRTSGEQGDVERALDDRDEEDAPLIASVTASPEPAELSKWAVASLLLQHLSSTFIDGAYNFACFLFLIEVFTDSLVPASLVGFGTKLAGLALSGSVGGLVDRYPRLWFVRRAIAAQKCLQALSYGLFLVLFGPLYSGANDAFHGRADPGPTTLVWALLLSTVACSAAIDLANTGITVAVERDWVMSIARRPDQLTYLNTWMRRIDLISKLVAPLFVSLLTLRGYELAAGALLALSALTLATEQAWIGHVYAAFPLLARRASRGEAEVEPTGWVQWAQREARDWREFASLPVFGSSVAIATIYLTTLSYDGTFIAYLKAARGWDDGFVALMRGVCVLTGLLGTVVMPLLESRIGLERTGAWSIWFEAACLAPTLPAFFLPPRYGTHGPGWNSALLFGGIALSRIGLWSFDLAQLKVLQLELDSHPRRNRLTALQIALQNVFDLAKYVLTLAAATPKQFKWTALVSYIAVIAGAIAYMFFLRAVRGHLFHLNKIKIW</sequence>
<dbReference type="Proteomes" id="UP000002748">
    <property type="component" value="Unassembled WGS sequence"/>
</dbReference>
<protein>
    <recommendedName>
        <fullName evidence="7">Solute carrier family 40 member</fullName>
    </recommendedName>
</protein>
<dbReference type="InterPro" id="IPR036259">
    <property type="entry name" value="MFS_trans_sf"/>
</dbReference>
<feature type="compositionally biased region" description="Polar residues" evidence="8">
    <location>
        <begin position="31"/>
        <end position="51"/>
    </location>
</feature>
<dbReference type="AlphaFoldDB" id="J5RH61"/>
<dbReference type="InterPro" id="IPR009716">
    <property type="entry name" value="Ferroportin-1"/>
</dbReference>